<evidence type="ECO:0000313" key="1">
    <source>
        <dbReference type="EMBL" id="KAK7475183.1"/>
    </source>
</evidence>
<gene>
    <name evidence="1" type="ORF">BaRGS_00033584</name>
</gene>
<dbReference type="Proteomes" id="UP001519460">
    <property type="component" value="Unassembled WGS sequence"/>
</dbReference>
<evidence type="ECO:0000313" key="2">
    <source>
        <dbReference type="Proteomes" id="UP001519460"/>
    </source>
</evidence>
<reference evidence="1 2" key="1">
    <citation type="journal article" date="2023" name="Sci. Data">
        <title>Genome assembly of the Korean intertidal mud-creeper Batillaria attramentaria.</title>
        <authorList>
            <person name="Patra A.K."/>
            <person name="Ho P.T."/>
            <person name="Jun S."/>
            <person name="Lee S.J."/>
            <person name="Kim Y."/>
            <person name="Won Y.J."/>
        </authorList>
    </citation>
    <scope>NUCLEOTIDE SEQUENCE [LARGE SCALE GENOMIC DNA]</scope>
    <source>
        <strain evidence="1">Wonlab-2016</strain>
    </source>
</reference>
<dbReference type="AlphaFoldDB" id="A0ABD0JKC1"/>
<accession>A0ABD0JKC1</accession>
<organism evidence="1 2">
    <name type="scientific">Batillaria attramentaria</name>
    <dbReference type="NCBI Taxonomy" id="370345"/>
    <lineage>
        <taxon>Eukaryota</taxon>
        <taxon>Metazoa</taxon>
        <taxon>Spiralia</taxon>
        <taxon>Lophotrochozoa</taxon>
        <taxon>Mollusca</taxon>
        <taxon>Gastropoda</taxon>
        <taxon>Caenogastropoda</taxon>
        <taxon>Sorbeoconcha</taxon>
        <taxon>Cerithioidea</taxon>
        <taxon>Batillariidae</taxon>
        <taxon>Batillaria</taxon>
    </lineage>
</organism>
<sequence length="104" mass="10885">MVCDPSLTLPEGHSDVSGPQWAVDVQRELTPAWLHGVSAVAVWCGLAGQVPRGRGCQGRGQNSLIARGVGIFGCQGPRMAPWFRGLVAHCLGLCAVVPISALPE</sequence>
<dbReference type="EMBL" id="JACVVK020000413">
    <property type="protein sequence ID" value="KAK7475183.1"/>
    <property type="molecule type" value="Genomic_DNA"/>
</dbReference>
<protein>
    <submittedName>
        <fullName evidence="1">Uncharacterized protein</fullName>
    </submittedName>
</protein>
<name>A0ABD0JKC1_9CAEN</name>
<proteinExistence type="predicted"/>
<keyword evidence="2" id="KW-1185">Reference proteome</keyword>
<comment type="caution">
    <text evidence="1">The sequence shown here is derived from an EMBL/GenBank/DDBJ whole genome shotgun (WGS) entry which is preliminary data.</text>
</comment>